<accession>A0A0E9QLD8</accession>
<reference evidence="2" key="2">
    <citation type="journal article" date="2015" name="Fish Shellfish Immunol.">
        <title>Early steps in the European eel (Anguilla anguilla)-Vibrio vulnificus interaction in the gills: Role of the RtxA13 toxin.</title>
        <authorList>
            <person name="Callol A."/>
            <person name="Pajuelo D."/>
            <person name="Ebbesson L."/>
            <person name="Teles M."/>
            <person name="MacKenzie S."/>
            <person name="Amaro C."/>
        </authorList>
    </citation>
    <scope>NUCLEOTIDE SEQUENCE</scope>
</reference>
<protein>
    <submittedName>
        <fullName evidence="2">Uncharacterized protein</fullName>
    </submittedName>
</protein>
<dbReference type="EMBL" id="GBXM01091684">
    <property type="protein sequence ID" value="JAH16893.1"/>
    <property type="molecule type" value="Transcribed_RNA"/>
</dbReference>
<name>A0A0E9QLD8_ANGAN</name>
<organism evidence="2">
    <name type="scientific">Anguilla anguilla</name>
    <name type="common">European freshwater eel</name>
    <name type="synonym">Muraena anguilla</name>
    <dbReference type="NCBI Taxonomy" id="7936"/>
    <lineage>
        <taxon>Eukaryota</taxon>
        <taxon>Metazoa</taxon>
        <taxon>Chordata</taxon>
        <taxon>Craniata</taxon>
        <taxon>Vertebrata</taxon>
        <taxon>Euteleostomi</taxon>
        <taxon>Actinopterygii</taxon>
        <taxon>Neopterygii</taxon>
        <taxon>Teleostei</taxon>
        <taxon>Anguilliformes</taxon>
        <taxon>Anguillidae</taxon>
        <taxon>Anguilla</taxon>
    </lineage>
</organism>
<feature type="signal peptide" evidence="1">
    <location>
        <begin position="1"/>
        <end position="17"/>
    </location>
</feature>
<feature type="chain" id="PRO_5002431205" evidence="1">
    <location>
        <begin position="18"/>
        <end position="41"/>
    </location>
</feature>
<evidence type="ECO:0000313" key="2">
    <source>
        <dbReference type="EMBL" id="JAH16893.1"/>
    </source>
</evidence>
<evidence type="ECO:0000256" key="1">
    <source>
        <dbReference type="SAM" id="SignalP"/>
    </source>
</evidence>
<keyword evidence="1" id="KW-0732">Signal</keyword>
<sequence length="41" mass="4696">MWLLTAFESTLLHFIVCNRLQYGLQQSDREAGKEALPSLCL</sequence>
<dbReference type="AlphaFoldDB" id="A0A0E9QLD8"/>
<proteinExistence type="predicted"/>
<reference evidence="2" key="1">
    <citation type="submission" date="2014-11" db="EMBL/GenBank/DDBJ databases">
        <authorList>
            <person name="Amaro Gonzalez C."/>
        </authorList>
    </citation>
    <scope>NUCLEOTIDE SEQUENCE</scope>
</reference>